<protein>
    <submittedName>
        <fullName evidence="1">Uncharacterized protein</fullName>
    </submittedName>
</protein>
<dbReference type="AlphaFoldDB" id="A0AAE0J3M9"/>
<comment type="caution">
    <text evidence="1">The sequence shown here is derived from an EMBL/GenBank/DDBJ whole genome shotgun (WGS) entry which is preliminary data.</text>
</comment>
<accession>A0AAE0J3M9</accession>
<dbReference type="EMBL" id="JAUEPO010000001">
    <property type="protein sequence ID" value="KAK3336328.1"/>
    <property type="molecule type" value="Genomic_DNA"/>
</dbReference>
<reference evidence="1" key="2">
    <citation type="submission" date="2023-06" db="EMBL/GenBank/DDBJ databases">
        <authorList>
            <consortium name="Lawrence Berkeley National Laboratory"/>
            <person name="Haridas S."/>
            <person name="Hensen N."/>
            <person name="Bonometti L."/>
            <person name="Westerberg I."/>
            <person name="Brannstrom I.O."/>
            <person name="Guillou S."/>
            <person name="Cros-Aarteil S."/>
            <person name="Calhoun S."/>
            <person name="Kuo A."/>
            <person name="Mondo S."/>
            <person name="Pangilinan J."/>
            <person name="Riley R."/>
            <person name="Labutti K."/>
            <person name="Andreopoulos B."/>
            <person name="Lipzen A."/>
            <person name="Chen C."/>
            <person name="Yanf M."/>
            <person name="Daum C."/>
            <person name="Ng V."/>
            <person name="Clum A."/>
            <person name="Steindorff A."/>
            <person name="Ohm R."/>
            <person name="Martin F."/>
            <person name="Silar P."/>
            <person name="Natvig D."/>
            <person name="Lalanne C."/>
            <person name="Gautier V."/>
            <person name="Ament-Velasquez S.L."/>
            <person name="Kruys A."/>
            <person name="Hutchinson M.I."/>
            <person name="Powell A.J."/>
            <person name="Barry K."/>
            <person name="Miller A.N."/>
            <person name="Grigoriev I.V."/>
            <person name="Debuchy R."/>
            <person name="Gladieux P."/>
            <person name="Thoren M.H."/>
            <person name="Johannesson H."/>
        </authorList>
    </citation>
    <scope>NUCLEOTIDE SEQUENCE</scope>
    <source>
        <strain evidence="1">SMH4131-1</strain>
    </source>
</reference>
<name>A0AAE0J3M9_9PEZI</name>
<sequence>MFIGPCSPCSVLSFLHTSISAPILPSSLTPPLSIALFRFLYPVWVTLWRFVLCACSVHWVWSPMISQLLHARRLHPRLLCFCCLPTVAKGNPRRHSPGTYCVWMSPRDTIIIYPVHPSFSQHLIIALFEQSRTGFQTSPSGTPATRHSLVDKLAPRRIAIPSSMFITR</sequence>
<organism evidence="1 2">
    <name type="scientific">Cercophora scortea</name>
    <dbReference type="NCBI Taxonomy" id="314031"/>
    <lineage>
        <taxon>Eukaryota</taxon>
        <taxon>Fungi</taxon>
        <taxon>Dikarya</taxon>
        <taxon>Ascomycota</taxon>
        <taxon>Pezizomycotina</taxon>
        <taxon>Sordariomycetes</taxon>
        <taxon>Sordariomycetidae</taxon>
        <taxon>Sordariales</taxon>
        <taxon>Lasiosphaeriaceae</taxon>
        <taxon>Cercophora</taxon>
    </lineage>
</organism>
<evidence type="ECO:0000313" key="1">
    <source>
        <dbReference type="EMBL" id="KAK3336328.1"/>
    </source>
</evidence>
<evidence type="ECO:0000313" key="2">
    <source>
        <dbReference type="Proteomes" id="UP001286456"/>
    </source>
</evidence>
<proteinExistence type="predicted"/>
<dbReference type="Proteomes" id="UP001286456">
    <property type="component" value="Unassembled WGS sequence"/>
</dbReference>
<reference evidence="1" key="1">
    <citation type="journal article" date="2023" name="Mol. Phylogenet. Evol.">
        <title>Genome-scale phylogeny and comparative genomics of the fungal order Sordariales.</title>
        <authorList>
            <person name="Hensen N."/>
            <person name="Bonometti L."/>
            <person name="Westerberg I."/>
            <person name="Brannstrom I.O."/>
            <person name="Guillou S."/>
            <person name="Cros-Aarteil S."/>
            <person name="Calhoun S."/>
            <person name="Haridas S."/>
            <person name="Kuo A."/>
            <person name="Mondo S."/>
            <person name="Pangilinan J."/>
            <person name="Riley R."/>
            <person name="LaButti K."/>
            <person name="Andreopoulos B."/>
            <person name="Lipzen A."/>
            <person name="Chen C."/>
            <person name="Yan M."/>
            <person name="Daum C."/>
            <person name="Ng V."/>
            <person name="Clum A."/>
            <person name="Steindorff A."/>
            <person name="Ohm R.A."/>
            <person name="Martin F."/>
            <person name="Silar P."/>
            <person name="Natvig D.O."/>
            <person name="Lalanne C."/>
            <person name="Gautier V."/>
            <person name="Ament-Velasquez S.L."/>
            <person name="Kruys A."/>
            <person name="Hutchinson M.I."/>
            <person name="Powell A.J."/>
            <person name="Barry K."/>
            <person name="Miller A.N."/>
            <person name="Grigoriev I.V."/>
            <person name="Debuchy R."/>
            <person name="Gladieux P."/>
            <person name="Hiltunen Thoren M."/>
            <person name="Johannesson H."/>
        </authorList>
    </citation>
    <scope>NUCLEOTIDE SEQUENCE</scope>
    <source>
        <strain evidence="1">SMH4131-1</strain>
    </source>
</reference>
<gene>
    <name evidence="1" type="ORF">B0T19DRAFT_409165</name>
</gene>
<keyword evidence="2" id="KW-1185">Reference proteome</keyword>